<dbReference type="InterPro" id="IPR011251">
    <property type="entry name" value="Luciferase-like_dom"/>
</dbReference>
<reference evidence="2 3" key="1">
    <citation type="submission" date="2018-10" db="EMBL/GenBank/DDBJ databases">
        <authorList>
            <person name="Li J."/>
        </authorList>
    </citation>
    <scope>NUCLEOTIDE SEQUENCE [LARGE SCALE GENOMIC DNA]</scope>
    <source>
        <strain evidence="2 3">IF 016277</strain>
    </source>
</reference>
<evidence type="ECO:0000259" key="1">
    <source>
        <dbReference type="Pfam" id="PF00296"/>
    </source>
</evidence>
<evidence type="ECO:0000313" key="2">
    <source>
        <dbReference type="EMBL" id="RLP75533.1"/>
    </source>
</evidence>
<accession>A0A3L7A5C9</accession>
<sequence>MSARRLGFLSFGHHQNTPGASARTAGDALRQGIEIAVGAEELGLDGAWSRVHHLQRQFSSPWSLLAAIAARTSRIEIGTAVIDMRYENPLLMAELAASADLISNSRLQLGLSRGSQEPARRGYERFGFHPREGENAADMAREHTEAFRAAIVGASVAETDPGETGVSLPLSVEPHSPTLGERIWWGSATRHSAQWAGEQDLNLLSSTLLSEDTGIPFSELQAEQIRGFHAARSAAGYTGNRRVAVVRSILPIVSQRDSELYGAAANASREQVGVLGGAISRFGKSFIGAPDRIIEELTRDAAVMSADTLLVAIPNILGVDHNLRLLETIRDHIVPAIGWERDA</sequence>
<dbReference type="RefSeq" id="WP_121648504.1">
    <property type="nucleotide sequence ID" value="NZ_RCUX01000006.1"/>
</dbReference>
<dbReference type="AlphaFoldDB" id="A0A3L7A5C9"/>
<dbReference type="Pfam" id="PF00296">
    <property type="entry name" value="Bac_luciferase"/>
    <property type="match status" value="1"/>
</dbReference>
<evidence type="ECO:0000313" key="3">
    <source>
        <dbReference type="Proteomes" id="UP000272503"/>
    </source>
</evidence>
<organism evidence="2 3">
    <name type="scientific">Mycetocola tolaasinivorans</name>
    <dbReference type="NCBI Taxonomy" id="76635"/>
    <lineage>
        <taxon>Bacteria</taxon>
        <taxon>Bacillati</taxon>
        <taxon>Actinomycetota</taxon>
        <taxon>Actinomycetes</taxon>
        <taxon>Micrococcales</taxon>
        <taxon>Microbacteriaceae</taxon>
        <taxon>Mycetocola</taxon>
    </lineage>
</organism>
<dbReference type="InterPro" id="IPR050766">
    <property type="entry name" value="Bact_Lucif_Oxidored"/>
</dbReference>
<name>A0A3L7A5C9_9MICO</name>
<feature type="domain" description="Luciferase-like" evidence="1">
    <location>
        <begin position="6"/>
        <end position="264"/>
    </location>
</feature>
<proteinExistence type="predicted"/>
<dbReference type="InterPro" id="IPR036661">
    <property type="entry name" value="Luciferase-like_sf"/>
</dbReference>
<dbReference type="Proteomes" id="UP000272503">
    <property type="component" value="Unassembled WGS sequence"/>
</dbReference>
<dbReference type="OrthoDB" id="7903015at2"/>
<dbReference type="GO" id="GO:0016705">
    <property type="term" value="F:oxidoreductase activity, acting on paired donors, with incorporation or reduction of molecular oxygen"/>
    <property type="evidence" value="ECO:0007669"/>
    <property type="project" value="InterPro"/>
</dbReference>
<dbReference type="Gene3D" id="3.20.20.30">
    <property type="entry name" value="Luciferase-like domain"/>
    <property type="match status" value="1"/>
</dbReference>
<gene>
    <name evidence="2" type="ORF">D9V32_08610</name>
</gene>
<dbReference type="SUPFAM" id="SSF51679">
    <property type="entry name" value="Bacterial luciferase-like"/>
    <property type="match status" value="1"/>
</dbReference>
<dbReference type="PANTHER" id="PTHR30137">
    <property type="entry name" value="LUCIFERASE-LIKE MONOOXYGENASE"/>
    <property type="match status" value="1"/>
</dbReference>
<dbReference type="GO" id="GO:0005829">
    <property type="term" value="C:cytosol"/>
    <property type="evidence" value="ECO:0007669"/>
    <property type="project" value="TreeGrafter"/>
</dbReference>
<dbReference type="EMBL" id="RCUX01000006">
    <property type="protein sequence ID" value="RLP75533.1"/>
    <property type="molecule type" value="Genomic_DNA"/>
</dbReference>
<dbReference type="PANTHER" id="PTHR30137:SF15">
    <property type="entry name" value="BLL6902 PROTEIN"/>
    <property type="match status" value="1"/>
</dbReference>
<comment type="caution">
    <text evidence="2">The sequence shown here is derived from an EMBL/GenBank/DDBJ whole genome shotgun (WGS) entry which is preliminary data.</text>
</comment>
<keyword evidence="3" id="KW-1185">Reference proteome</keyword>
<protein>
    <submittedName>
        <fullName evidence="2">LLM class flavin-dependent oxidoreductase</fullName>
    </submittedName>
</protein>